<evidence type="ECO:0000313" key="3">
    <source>
        <dbReference type="Proteomes" id="UP001069090"/>
    </source>
</evidence>
<dbReference type="InterPro" id="IPR002109">
    <property type="entry name" value="Glutaredoxin"/>
</dbReference>
<evidence type="ECO:0000259" key="1">
    <source>
        <dbReference type="Pfam" id="PF00462"/>
    </source>
</evidence>
<dbReference type="GO" id="GO:0045454">
    <property type="term" value="P:cell redox homeostasis"/>
    <property type="evidence" value="ECO:0007669"/>
    <property type="project" value="TreeGrafter"/>
</dbReference>
<gene>
    <name evidence="2" type="ORF">O0V09_00615</name>
</gene>
<protein>
    <submittedName>
        <fullName evidence="2">Glutaredoxin family protein</fullName>
    </submittedName>
</protein>
<dbReference type="SUPFAM" id="SSF52833">
    <property type="entry name" value="Thioredoxin-like"/>
    <property type="match status" value="1"/>
</dbReference>
<dbReference type="InterPro" id="IPR036249">
    <property type="entry name" value="Thioredoxin-like_sf"/>
</dbReference>
<name>A0A9J6RHJ9_9GAMM</name>
<dbReference type="PANTHER" id="PTHR34386:SF1">
    <property type="entry name" value="GLUTAREDOXIN-LIKE PROTEIN NRDH"/>
    <property type="match status" value="1"/>
</dbReference>
<dbReference type="InterPro" id="IPR051548">
    <property type="entry name" value="Grx-like_ET"/>
</dbReference>
<dbReference type="CDD" id="cd02976">
    <property type="entry name" value="NrdH"/>
    <property type="match status" value="1"/>
</dbReference>
<proteinExistence type="predicted"/>
<dbReference type="EMBL" id="JAPTGG010000001">
    <property type="protein sequence ID" value="MCZ0863679.1"/>
    <property type="molecule type" value="Genomic_DNA"/>
</dbReference>
<accession>A0A9J6RHJ9</accession>
<dbReference type="PANTHER" id="PTHR34386">
    <property type="entry name" value="GLUTAREDOXIN"/>
    <property type="match status" value="1"/>
</dbReference>
<dbReference type="Gene3D" id="3.40.30.10">
    <property type="entry name" value="Glutaredoxin"/>
    <property type="match status" value="1"/>
</dbReference>
<feature type="domain" description="Glutaredoxin" evidence="1">
    <location>
        <begin position="137"/>
        <end position="180"/>
    </location>
</feature>
<dbReference type="AlphaFoldDB" id="A0A9J6RHJ9"/>
<dbReference type="Proteomes" id="UP001069090">
    <property type="component" value="Unassembled WGS sequence"/>
</dbReference>
<reference evidence="2 3" key="1">
    <citation type="submission" date="2022-12" db="EMBL/GenBank/DDBJ databases">
        <title>Dasania phycosphaerae sp. nov., isolated from particulate material of the south coast of Korea.</title>
        <authorList>
            <person name="Jiang Y."/>
        </authorList>
    </citation>
    <scope>NUCLEOTIDE SEQUENCE [LARGE SCALE GENOMIC DNA]</scope>
    <source>
        <strain evidence="2 3">GY-19</strain>
    </source>
</reference>
<evidence type="ECO:0000313" key="2">
    <source>
        <dbReference type="EMBL" id="MCZ0863679.1"/>
    </source>
</evidence>
<dbReference type="GO" id="GO:0009055">
    <property type="term" value="F:electron transfer activity"/>
    <property type="evidence" value="ECO:0007669"/>
    <property type="project" value="TreeGrafter"/>
</dbReference>
<keyword evidence="3" id="KW-1185">Reference proteome</keyword>
<comment type="caution">
    <text evidence="2">The sequence shown here is derived from an EMBL/GenBank/DDBJ whole genome shotgun (WGS) entry which is preliminary data.</text>
</comment>
<sequence>MKNLVIMILAVAAVYKGYGYFNKAEPLASMTDADVMLFTSEVCHQPCIDARAVLRETSVKVEEILVGDSNPGSWERLKKVKRSAVAPLLITKTGRVEGFNRVEYLSAIGDSEGVDVLPWDAKEVLASHFYNGSPKLVMYGTQWRPYCQKAKKYFAENNISYEERDVEANNDYKRKYTWLQSSGYPLFYYGAKRLQGFDEKAVARLVE</sequence>
<organism evidence="2 3">
    <name type="scientific">Dasania phycosphaerae</name>
    <dbReference type="NCBI Taxonomy" id="2950436"/>
    <lineage>
        <taxon>Bacteria</taxon>
        <taxon>Pseudomonadati</taxon>
        <taxon>Pseudomonadota</taxon>
        <taxon>Gammaproteobacteria</taxon>
        <taxon>Cellvibrionales</taxon>
        <taxon>Spongiibacteraceae</taxon>
        <taxon>Dasania</taxon>
    </lineage>
</organism>
<dbReference type="RefSeq" id="WP_258329826.1">
    <property type="nucleotide sequence ID" value="NZ_JAPTGG010000001.1"/>
</dbReference>
<dbReference type="Pfam" id="PF00462">
    <property type="entry name" value="Glutaredoxin"/>
    <property type="match status" value="1"/>
</dbReference>